<name>A0AAU8HSJ8_9FIRM</name>
<evidence type="ECO:0000313" key="2">
    <source>
        <dbReference type="EMBL" id="XCI28183.1"/>
    </source>
</evidence>
<evidence type="ECO:0008006" key="3">
    <source>
        <dbReference type="Google" id="ProtNLM"/>
    </source>
</evidence>
<dbReference type="AlphaFoldDB" id="A0AAU8HSJ8"/>
<organism evidence="2">
    <name type="scientific">Proteinivorax hydrogeniformans</name>
    <dbReference type="NCBI Taxonomy" id="1826727"/>
    <lineage>
        <taxon>Bacteria</taxon>
        <taxon>Bacillati</taxon>
        <taxon>Bacillota</taxon>
        <taxon>Clostridia</taxon>
        <taxon>Eubacteriales</taxon>
        <taxon>Proteinivoracaceae</taxon>
        <taxon>Proteinivorax</taxon>
    </lineage>
</organism>
<dbReference type="RefSeq" id="WP_353892760.1">
    <property type="nucleotide sequence ID" value="NZ_CP159485.1"/>
</dbReference>
<feature type="compositionally biased region" description="Acidic residues" evidence="1">
    <location>
        <begin position="44"/>
        <end position="55"/>
    </location>
</feature>
<accession>A0AAU8HSJ8</accession>
<dbReference type="EMBL" id="CP159485">
    <property type="protein sequence ID" value="XCI28183.1"/>
    <property type="molecule type" value="Genomic_DNA"/>
</dbReference>
<feature type="region of interest" description="Disordered" evidence="1">
    <location>
        <begin position="27"/>
        <end position="55"/>
    </location>
</feature>
<gene>
    <name evidence="2" type="ORF">PRVXH_002133</name>
</gene>
<reference evidence="2" key="1">
    <citation type="journal article" date="2018" name="Antonie Van Leeuwenhoek">
        <title>Proteinivorax hydrogeniformans sp. nov., an anaerobic, haloalkaliphilic bacterium fermenting proteinaceous compounds with high hydrogen production.</title>
        <authorList>
            <person name="Boltyanskaya Y."/>
            <person name="Detkova E."/>
            <person name="Pimenov N."/>
            <person name="Kevbrin V."/>
        </authorList>
    </citation>
    <scope>NUCLEOTIDE SEQUENCE</scope>
    <source>
        <strain evidence="2">Z-710</strain>
    </source>
</reference>
<sequence>MSKKTMTIAAVIIAAVLVIFFLTRDTETPDAEDPTPNGEADTPQQEEEAQPDFDQFDGSIYINDEEIEFENYPIVDKGVVYLPALELSGYSESFDLIFEQGDNLLLLTNDNVETEQTPEIESEDNIKLYYHDVNLTPANIFEFQNDFYISARDIAPLMGWSIYENVFANSVFITDQDLPVDDGEYVAVRPRDARGWQPQLRLDISEGEIVKVEYDEYDIENNSKLDDDEYIENWQNRYPDVDPLALIATMEDQLLERQNPNDIDIATGATGSYANFVKLSNLALGKARSQPDFELTDGNYEVYGNPSERGWTPLLTMEVTDGDIRSFKYDEIDEDGNLKRENQEYLDSWREAYPEVDPIAIIEEREEDVINTQDPNLVDATTGATSWGLNLKKLSIGSLLQAEQADLSDNEQIYVFIGEMNARGDRPQLLLTTSDDSVEQVDFSDYRNGINKKFDEPYLSNWQEQYPDVDPPELVQQMEDTFQETQDPDELDAISGATSWRESFQDLARRALETMGF</sequence>
<protein>
    <recommendedName>
        <fullName evidence="3">FMN-binding protein</fullName>
    </recommendedName>
</protein>
<dbReference type="Gene3D" id="3.90.1010.20">
    <property type="match status" value="3"/>
</dbReference>
<proteinExistence type="predicted"/>
<evidence type="ECO:0000256" key="1">
    <source>
        <dbReference type="SAM" id="MobiDB-lite"/>
    </source>
</evidence>
<reference evidence="2" key="2">
    <citation type="submission" date="2024-06" db="EMBL/GenBank/DDBJ databases">
        <authorList>
            <person name="Petrova K.O."/>
            <person name="Toshchakov S.V."/>
            <person name="Boltjanskaja Y.V."/>
            <person name="Kevbrin V.V."/>
        </authorList>
    </citation>
    <scope>NUCLEOTIDE SEQUENCE</scope>
    <source>
        <strain evidence="2">Z-710</strain>
    </source>
</reference>